<dbReference type="AlphaFoldDB" id="A0AAE7T033"/>
<organism evidence="1 2">
    <name type="scientific">Enterococcus gallinarum</name>
    <dbReference type="NCBI Taxonomy" id="1353"/>
    <lineage>
        <taxon>Bacteria</taxon>
        <taxon>Bacillati</taxon>
        <taxon>Bacillota</taxon>
        <taxon>Bacilli</taxon>
        <taxon>Lactobacillales</taxon>
        <taxon>Enterococcaceae</taxon>
        <taxon>Enterococcus</taxon>
    </lineage>
</organism>
<evidence type="ECO:0000313" key="1">
    <source>
        <dbReference type="EMBL" id="QOG26781.1"/>
    </source>
</evidence>
<reference evidence="1 2" key="1">
    <citation type="submission" date="2020-03" db="EMBL/GenBank/DDBJ databases">
        <title>Characterization of ganglioside-mimicking enterococci.</title>
        <authorList>
            <person name="Patry R.T."/>
            <person name="Nothaft H."/>
            <person name="Bridger R."/>
            <person name="Shajahan A."/>
            <person name="Huynh S."/>
            <person name="Sanchez S."/>
            <person name="Azadi P."/>
            <person name="Cooper K."/>
            <person name="Miller W.G."/>
            <person name="Parker C.T."/>
            <person name="Wells L."/>
            <person name="Szymanski C.M."/>
        </authorList>
    </citation>
    <scope>NUCLEOTIDE SEQUENCE [LARGE SCALE GENOMIC DNA]</scope>
    <source>
        <strain evidence="1 2">EGM181</strain>
    </source>
</reference>
<evidence type="ECO:0008006" key="3">
    <source>
        <dbReference type="Google" id="ProtNLM"/>
    </source>
</evidence>
<gene>
    <name evidence="1" type="ORF">EGM181_05685</name>
</gene>
<accession>A0AAE7T033</accession>
<dbReference type="RefSeq" id="WP_113850051.1">
    <property type="nucleotide sequence ID" value="NZ_BTSN01000003.1"/>
</dbReference>
<dbReference type="Proteomes" id="UP000516696">
    <property type="component" value="Chromosome"/>
</dbReference>
<sequence>MKYNLQQELMIHALIKEKMRIIHDQLNDRKVPLTESQRDLSIRELRRYQELIYQNRLNRQIELR</sequence>
<evidence type="ECO:0000313" key="2">
    <source>
        <dbReference type="Proteomes" id="UP000516696"/>
    </source>
</evidence>
<protein>
    <recommendedName>
        <fullName evidence="3">DUF2508 family protein</fullName>
    </recommendedName>
</protein>
<dbReference type="EMBL" id="CP050485">
    <property type="protein sequence ID" value="QOG26781.1"/>
    <property type="molecule type" value="Genomic_DNA"/>
</dbReference>
<proteinExistence type="predicted"/>
<name>A0AAE7T033_ENTGA</name>